<evidence type="ECO:0000256" key="1">
    <source>
        <dbReference type="SAM" id="MobiDB-lite"/>
    </source>
</evidence>
<dbReference type="Pfam" id="PF13472">
    <property type="entry name" value="Lipase_GDSL_2"/>
    <property type="match status" value="1"/>
</dbReference>
<organism evidence="3 4">
    <name type="scientific">Actinomadura gamaensis</name>
    <dbReference type="NCBI Taxonomy" id="1763541"/>
    <lineage>
        <taxon>Bacteria</taxon>
        <taxon>Bacillati</taxon>
        <taxon>Actinomycetota</taxon>
        <taxon>Actinomycetes</taxon>
        <taxon>Streptosporangiales</taxon>
        <taxon>Thermomonosporaceae</taxon>
        <taxon>Actinomadura</taxon>
    </lineage>
</organism>
<gene>
    <name evidence="3" type="ORF">ACFPCY_30750</name>
</gene>
<sequence length="280" mass="31186">MSEAEHRGGRRIDTFVAIGDSFTEGLNDPVPGEDDVFRGWADRVAEHLAAHNPGLRYANLAVRGKLLRQIVEDQVPRAVELKPDLITFCAGGNDIIRPGGDPDALAVEFDEAVRTLRGTGARVVLFTGFDTRGLRSGRRIRGKAATYNMHLRAIADRRGCDVVDLWSLMPVFNDPRAWYEDRLHLSSEGHRRLALRVAEVIGVPAEGDWREPWEPLDVADWLTQRREDVHWARTYLLPWIGRRATGRSSGDGRVAKRPEPLPLVPPTASGLTSPDREPVG</sequence>
<dbReference type="InterPro" id="IPR013830">
    <property type="entry name" value="SGNH_hydro"/>
</dbReference>
<name>A0ABV9U5J0_9ACTN</name>
<dbReference type="GO" id="GO:0016787">
    <property type="term" value="F:hydrolase activity"/>
    <property type="evidence" value="ECO:0007669"/>
    <property type="project" value="UniProtKB-KW"/>
</dbReference>
<dbReference type="InterPro" id="IPR036514">
    <property type="entry name" value="SGNH_hydro_sf"/>
</dbReference>
<dbReference type="EMBL" id="JBHSIT010000010">
    <property type="protein sequence ID" value="MFC4911720.1"/>
    <property type="molecule type" value="Genomic_DNA"/>
</dbReference>
<dbReference type="RefSeq" id="WP_378260923.1">
    <property type="nucleotide sequence ID" value="NZ_JBHSIT010000010.1"/>
</dbReference>
<dbReference type="PANTHER" id="PTHR43784:SF2">
    <property type="entry name" value="GDSL-LIKE LIPASE_ACYLHYDROLASE, PUTATIVE (AFU_ORTHOLOGUE AFUA_2G00820)-RELATED"/>
    <property type="match status" value="1"/>
</dbReference>
<keyword evidence="3" id="KW-0378">Hydrolase</keyword>
<evidence type="ECO:0000259" key="2">
    <source>
        <dbReference type="Pfam" id="PF13472"/>
    </source>
</evidence>
<evidence type="ECO:0000313" key="3">
    <source>
        <dbReference type="EMBL" id="MFC4911720.1"/>
    </source>
</evidence>
<dbReference type="SUPFAM" id="SSF52266">
    <property type="entry name" value="SGNH hydrolase"/>
    <property type="match status" value="1"/>
</dbReference>
<reference evidence="4" key="1">
    <citation type="journal article" date="2019" name="Int. J. Syst. Evol. Microbiol.">
        <title>The Global Catalogue of Microorganisms (GCM) 10K type strain sequencing project: providing services to taxonomists for standard genome sequencing and annotation.</title>
        <authorList>
            <consortium name="The Broad Institute Genomics Platform"/>
            <consortium name="The Broad Institute Genome Sequencing Center for Infectious Disease"/>
            <person name="Wu L."/>
            <person name="Ma J."/>
        </authorList>
    </citation>
    <scope>NUCLEOTIDE SEQUENCE [LARGE SCALE GENOMIC DNA]</scope>
    <source>
        <strain evidence="4">KLKA75</strain>
    </source>
</reference>
<dbReference type="EC" id="3.1.-.-" evidence="3"/>
<dbReference type="PANTHER" id="PTHR43784">
    <property type="entry name" value="GDSL-LIKE LIPASE/ACYLHYDROLASE, PUTATIVE (AFU_ORTHOLOGUE AFUA_2G00820)-RELATED"/>
    <property type="match status" value="1"/>
</dbReference>
<protein>
    <submittedName>
        <fullName evidence="3">SGNH/GDSL hydrolase family protein</fullName>
        <ecNumber evidence="3">3.1.-.-</ecNumber>
    </submittedName>
</protein>
<dbReference type="Proteomes" id="UP001595872">
    <property type="component" value="Unassembled WGS sequence"/>
</dbReference>
<accession>A0ABV9U5J0</accession>
<feature type="domain" description="SGNH hydrolase-type esterase" evidence="2">
    <location>
        <begin position="17"/>
        <end position="192"/>
    </location>
</feature>
<dbReference type="CDD" id="cd01832">
    <property type="entry name" value="SGNH_hydrolase_like_1"/>
    <property type="match status" value="1"/>
</dbReference>
<evidence type="ECO:0000313" key="4">
    <source>
        <dbReference type="Proteomes" id="UP001595872"/>
    </source>
</evidence>
<comment type="caution">
    <text evidence="3">The sequence shown here is derived from an EMBL/GenBank/DDBJ whole genome shotgun (WGS) entry which is preliminary data.</text>
</comment>
<feature type="region of interest" description="Disordered" evidence="1">
    <location>
        <begin position="246"/>
        <end position="280"/>
    </location>
</feature>
<proteinExistence type="predicted"/>
<keyword evidence="4" id="KW-1185">Reference proteome</keyword>
<dbReference type="Gene3D" id="3.40.50.1110">
    <property type="entry name" value="SGNH hydrolase"/>
    <property type="match status" value="1"/>
</dbReference>
<dbReference type="InterPro" id="IPR053140">
    <property type="entry name" value="GDSL_Rv0518-like"/>
</dbReference>